<evidence type="ECO:0000259" key="6">
    <source>
        <dbReference type="Pfam" id="PF22780"/>
    </source>
</evidence>
<keyword evidence="4" id="KW-0732">Signal</keyword>
<keyword evidence="2" id="KW-0285">Flavoprotein</keyword>
<evidence type="ECO:0000256" key="3">
    <source>
        <dbReference type="ARBA" id="ARBA00022827"/>
    </source>
</evidence>
<dbReference type="InterPro" id="IPR036188">
    <property type="entry name" value="FAD/NAD-bd_sf"/>
</dbReference>
<evidence type="ECO:0000313" key="8">
    <source>
        <dbReference type="Proteomes" id="UP000705508"/>
    </source>
</evidence>
<evidence type="ECO:0000256" key="4">
    <source>
        <dbReference type="SAM" id="SignalP"/>
    </source>
</evidence>
<feature type="chain" id="PRO_5039148890" evidence="4">
    <location>
        <begin position="21"/>
        <end position="409"/>
    </location>
</feature>
<organism evidence="7 8">
    <name type="scientific">Mordavella massiliensis</name>
    <dbReference type="NCBI Taxonomy" id="1871024"/>
    <lineage>
        <taxon>Bacteria</taxon>
        <taxon>Bacillati</taxon>
        <taxon>Bacillota</taxon>
        <taxon>Clostridia</taxon>
        <taxon>Eubacteriales</taxon>
        <taxon>Clostridiaceae</taxon>
        <taxon>Mordavella</taxon>
    </lineage>
</organism>
<name>A0A938XAF5_9CLOT</name>
<dbReference type="PANTHER" id="PTHR42887">
    <property type="entry name" value="OS12G0638800 PROTEIN"/>
    <property type="match status" value="1"/>
</dbReference>
<dbReference type="SUPFAM" id="SSF160996">
    <property type="entry name" value="HI0933 insert domain-like"/>
    <property type="match status" value="1"/>
</dbReference>
<accession>A0A938XAF5</accession>
<feature type="signal peptide" evidence="4">
    <location>
        <begin position="1"/>
        <end position="20"/>
    </location>
</feature>
<dbReference type="PANTHER" id="PTHR42887:SF2">
    <property type="entry name" value="OS12G0638800 PROTEIN"/>
    <property type="match status" value="1"/>
</dbReference>
<reference evidence="7" key="1">
    <citation type="submission" date="2020-08" db="EMBL/GenBank/DDBJ databases">
        <authorList>
            <person name="Cejkova D."/>
            <person name="Kubasova T."/>
            <person name="Jahodarova E."/>
            <person name="Rychlik I."/>
        </authorList>
    </citation>
    <scope>NUCLEOTIDE SEQUENCE</scope>
    <source>
        <strain evidence="7">An582</strain>
    </source>
</reference>
<comment type="caution">
    <text evidence="7">The sequence shown here is derived from an EMBL/GenBank/DDBJ whole genome shotgun (WGS) entry which is preliminary data.</text>
</comment>
<dbReference type="PRINTS" id="PR00368">
    <property type="entry name" value="FADPNR"/>
</dbReference>
<evidence type="ECO:0000313" key="7">
    <source>
        <dbReference type="EMBL" id="MBM6947442.1"/>
    </source>
</evidence>
<feature type="domain" description="RsdA/BaiN/AoA(So)-like Rossmann fold-like" evidence="5">
    <location>
        <begin position="3"/>
        <end position="406"/>
    </location>
</feature>
<sequence length="409" mass="44679">MSKVLIIGAGAAGMYAAAAAAGNGHEVHVYEKNEKPGKKLFITGKGRCNLTNACEVEEMLGAVKSNPKFLYSSFYTHTNQDVIRFFEENGMPVKTERGGRVFPASDHSSDVIRTLVRKLERLHVKIHTGKKVERILAEEGQFRGIVLADGSAVTADACVVATGGCSYPLTGSTGDGYRFARESGHTVTELFPSLVPVETKEPWVRDLMGLSLRNIELVMKDGKKEVYREFGEMLFTHFGLSGPVVLSATSQVGPLLSKRPLSVHVDLKPALAREQLDQRILRDFGEQPNRQFKNCLARLLPSKLIPVIVMLSGIPPQKKIHDISKEERQALVSCIKDLTMTAVSLRGWSEAIITKGGVSVRQIDPATMESKKVKGLYFAGEVLDLDAVTGGFNLQIAWSTAWLAGTSIP</sequence>
<dbReference type="Gene3D" id="3.50.50.60">
    <property type="entry name" value="FAD/NAD(P)-binding domain"/>
    <property type="match status" value="1"/>
</dbReference>
<evidence type="ECO:0000256" key="2">
    <source>
        <dbReference type="ARBA" id="ARBA00022630"/>
    </source>
</evidence>
<dbReference type="InterPro" id="IPR055178">
    <property type="entry name" value="RsdA/BaiN/AoA(So)-like_dom"/>
</dbReference>
<reference evidence="7" key="2">
    <citation type="journal article" date="2021" name="Sci. Rep.">
        <title>The distribution of antibiotic resistance genes in chicken gut microbiota commensals.</title>
        <authorList>
            <person name="Juricova H."/>
            <person name="Matiasovicova J."/>
            <person name="Kubasova T."/>
            <person name="Cejkova D."/>
            <person name="Rychlik I."/>
        </authorList>
    </citation>
    <scope>NUCLEOTIDE SEQUENCE</scope>
    <source>
        <strain evidence="7">An582</strain>
    </source>
</reference>
<dbReference type="RefSeq" id="WP_204905492.1">
    <property type="nucleotide sequence ID" value="NZ_JACJKS010000002.1"/>
</dbReference>
<proteinExistence type="predicted"/>
<dbReference type="SUPFAM" id="SSF51905">
    <property type="entry name" value="FAD/NAD(P)-binding domain"/>
    <property type="match status" value="1"/>
</dbReference>
<protein>
    <submittedName>
        <fullName evidence="7">NAD(P)/FAD-dependent oxidoreductase</fullName>
    </submittedName>
</protein>
<dbReference type="AlphaFoldDB" id="A0A938XAF5"/>
<dbReference type="Gene3D" id="1.10.8.260">
    <property type="entry name" value="HI0933 insert domain-like"/>
    <property type="match status" value="1"/>
</dbReference>
<dbReference type="InterPro" id="IPR004792">
    <property type="entry name" value="BaiN-like"/>
</dbReference>
<feature type="domain" description="RsdA/BaiN/AoA(So)-like insert" evidence="6">
    <location>
        <begin position="192"/>
        <end position="353"/>
    </location>
</feature>
<dbReference type="InterPro" id="IPR057661">
    <property type="entry name" value="RsdA/BaiN/AoA(So)_Rossmann"/>
</dbReference>
<dbReference type="Proteomes" id="UP000705508">
    <property type="component" value="Unassembled WGS sequence"/>
</dbReference>
<dbReference type="Pfam" id="PF03486">
    <property type="entry name" value="HI0933_like"/>
    <property type="match status" value="1"/>
</dbReference>
<dbReference type="NCBIfam" id="TIGR00275">
    <property type="entry name" value="aminoacetone oxidase family FAD-binding enzyme"/>
    <property type="match status" value="1"/>
</dbReference>
<evidence type="ECO:0000256" key="1">
    <source>
        <dbReference type="ARBA" id="ARBA00001974"/>
    </source>
</evidence>
<keyword evidence="3" id="KW-0274">FAD</keyword>
<gene>
    <name evidence="7" type="ORF">H6A20_02020</name>
</gene>
<dbReference type="InterPro" id="IPR023166">
    <property type="entry name" value="BaiN-like_dom_sf"/>
</dbReference>
<evidence type="ECO:0000259" key="5">
    <source>
        <dbReference type="Pfam" id="PF03486"/>
    </source>
</evidence>
<dbReference type="EMBL" id="JACJKS010000002">
    <property type="protein sequence ID" value="MBM6947442.1"/>
    <property type="molecule type" value="Genomic_DNA"/>
</dbReference>
<dbReference type="Gene3D" id="2.40.30.10">
    <property type="entry name" value="Translation factors"/>
    <property type="match status" value="1"/>
</dbReference>
<comment type="cofactor">
    <cofactor evidence="1">
        <name>FAD</name>
        <dbReference type="ChEBI" id="CHEBI:57692"/>
    </cofactor>
</comment>
<dbReference type="Pfam" id="PF22780">
    <property type="entry name" value="HI0933_like_1st"/>
    <property type="match status" value="1"/>
</dbReference>